<dbReference type="PANTHER" id="PTHR45712">
    <property type="entry name" value="AGAP008170-PA"/>
    <property type="match status" value="1"/>
</dbReference>
<keyword evidence="2" id="KW-0677">Repeat</keyword>
<dbReference type="InterPro" id="IPR003591">
    <property type="entry name" value="Leu-rich_rpt_typical-subtyp"/>
</dbReference>
<dbReference type="SMART" id="SM00369">
    <property type="entry name" value="LRR_TYP"/>
    <property type="match status" value="11"/>
</dbReference>
<name>A0A8S1DN79_9INSE</name>
<evidence type="ECO:0000313" key="4">
    <source>
        <dbReference type="Proteomes" id="UP000494165"/>
    </source>
</evidence>
<dbReference type="Pfam" id="PF13516">
    <property type="entry name" value="LRR_6"/>
    <property type="match status" value="2"/>
</dbReference>
<sequence>MHVAVCIERFHAARYVLCEWSRLRNAVTGFQLARRPSTSYSRIAGRRECQHKNKMRAVVLVAVIQLLLAVVKGGDLPAQECPAACECHYFRIHWMASCAHRGFSQVPSGFAAATHAVDLAGNALTHFALDPEVRLRRVSLADNNIETLAADSFKGLGFLIDVDVSGNKLRTIESDAFQDSPGLMSLQAARNKEYLGPDLDSPFLESRSLQTLDLSDCQVGVVGPRFFSGTPALRKIDLSGNPVREVRPGAFSTLQGLHELDLSNTLITHMAPATLAPDPPLRVLNLRSNRLDAEKLQALTAVLVHLERLDLGHCDLTLGPSHAHTLARCDWLEWLDLSNNDLSRLDLSQALAQLRHLQHLDVSNCGLDEASLPTLANLTRLRTLKVADNSLRLANLTEMLKPLTRLHHLSVRNCDLDSTAFLRQLRKVRQSLRSLDLSRNPLGDDEINTAGDVFEHLEQLDVSFCDLTVVSRHAFSPARHLLSLSLSGNNVTFEDAALAELTKLQTLHVERCDLSGAPAASVFPPSSQLSELYLAGNPVDQVVPAHLSNLRKVDVSECNLRKLSGLEGAHHLTELLAADNDLSAEDALPADLGLRAPNLEVLDLRRSGVRRVNADAVDGCKKLRSLLLQDNPLRCDCDLRRLERWAASRGVALHADHVLTQCLGQSDSLLC</sequence>
<dbReference type="PROSITE" id="PS51450">
    <property type="entry name" value="LRR"/>
    <property type="match status" value="1"/>
</dbReference>
<dbReference type="SUPFAM" id="SSF52058">
    <property type="entry name" value="L domain-like"/>
    <property type="match status" value="2"/>
</dbReference>
<dbReference type="SMART" id="SM00368">
    <property type="entry name" value="LRR_RI"/>
    <property type="match status" value="7"/>
</dbReference>
<dbReference type="PANTHER" id="PTHR45712:SF22">
    <property type="entry name" value="INSULIN-LIKE GROWTH FACTOR-BINDING PROTEIN COMPLEX ACID LABILE SUBUNIT"/>
    <property type="match status" value="1"/>
</dbReference>
<dbReference type="OrthoDB" id="1416801at2759"/>
<dbReference type="Proteomes" id="UP000494165">
    <property type="component" value="Unassembled WGS sequence"/>
</dbReference>
<dbReference type="InterPro" id="IPR032675">
    <property type="entry name" value="LRR_dom_sf"/>
</dbReference>
<accession>A0A8S1DN79</accession>
<evidence type="ECO:0000313" key="3">
    <source>
        <dbReference type="EMBL" id="CAB3382026.1"/>
    </source>
</evidence>
<dbReference type="InterPro" id="IPR001611">
    <property type="entry name" value="Leu-rich_rpt"/>
</dbReference>
<proteinExistence type="predicted"/>
<dbReference type="Pfam" id="PF00560">
    <property type="entry name" value="LRR_1"/>
    <property type="match status" value="1"/>
</dbReference>
<evidence type="ECO:0008006" key="5">
    <source>
        <dbReference type="Google" id="ProtNLM"/>
    </source>
</evidence>
<dbReference type="EMBL" id="CADEPI010000255">
    <property type="protein sequence ID" value="CAB3382026.1"/>
    <property type="molecule type" value="Genomic_DNA"/>
</dbReference>
<reference evidence="3 4" key="1">
    <citation type="submission" date="2020-04" db="EMBL/GenBank/DDBJ databases">
        <authorList>
            <person name="Alioto T."/>
            <person name="Alioto T."/>
            <person name="Gomez Garrido J."/>
        </authorList>
    </citation>
    <scope>NUCLEOTIDE SEQUENCE [LARGE SCALE GENOMIC DNA]</scope>
</reference>
<protein>
    <recommendedName>
        <fullName evidence="5">LRRCT domain-containing protein</fullName>
    </recommendedName>
</protein>
<keyword evidence="1" id="KW-0433">Leucine-rich repeat</keyword>
<dbReference type="Gene3D" id="3.80.10.10">
    <property type="entry name" value="Ribonuclease Inhibitor"/>
    <property type="match status" value="3"/>
</dbReference>
<dbReference type="InterPro" id="IPR050333">
    <property type="entry name" value="SLRP"/>
</dbReference>
<comment type="caution">
    <text evidence="3">The sequence shown here is derived from an EMBL/GenBank/DDBJ whole genome shotgun (WGS) entry which is preliminary data.</text>
</comment>
<dbReference type="Pfam" id="PF13855">
    <property type="entry name" value="LRR_8"/>
    <property type="match status" value="3"/>
</dbReference>
<evidence type="ECO:0000256" key="1">
    <source>
        <dbReference type="ARBA" id="ARBA00022614"/>
    </source>
</evidence>
<dbReference type="AlphaFoldDB" id="A0A8S1DN79"/>
<evidence type="ECO:0000256" key="2">
    <source>
        <dbReference type="ARBA" id="ARBA00022737"/>
    </source>
</evidence>
<gene>
    <name evidence="3" type="ORF">CLODIP_2_CD15590</name>
</gene>
<organism evidence="3 4">
    <name type="scientific">Cloeon dipterum</name>
    <dbReference type="NCBI Taxonomy" id="197152"/>
    <lineage>
        <taxon>Eukaryota</taxon>
        <taxon>Metazoa</taxon>
        <taxon>Ecdysozoa</taxon>
        <taxon>Arthropoda</taxon>
        <taxon>Hexapoda</taxon>
        <taxon>Insecta</taxon>
        <taxon>Pterygota</taxon>
        <taxon>Palaeoptera</taxon>
        <taxon>Ephemeroptera</taxon>
        <taxon>Pisciforma</taxon>
        <taxon>Baetidae</taxon>
        <taxon>Cloeon</taxon>
    </lineage>
</organism>
<keyword evidence="4" id="KW-1185">Reference proteome</keyword>